<dbReference type="Pfam" id="PF00328">
    <property type="entry name" value="His_Phos_2"/>
    <property type="match status" value="1"/>
</dbReference>
<gene>
    <name evidence="9" type="primary">LOC114342162</name>
</gene>
<dbReference type="InterPro" id="IPR000560">
    <property type="entry name" value="His_Pase_clade-2"/>
</dbReference>
<keyword evidence="8" id="KW-0812">Transmembrane</keyword>
<evidence type="ECO:0000256" key="4">
    <source>
        <dbReference type="ARBA" id="ARBA00022729"/>
    </source>
</evidence>
<accession>A0A6P7GG96</accession>
<keyword evidence="8" id="KW-1133">Transmembrane helix</keyword>
<evidence type="ECO:0000256" key="2">
    <source>
        <dbReference type="ARBA" id="ARBA00005375"/>
    </source>
</evidence>
<keyword evidence="8" id="KW-0472">Membrane</keyword>
<dbReference type="InParanoid" id="A0A6P7GG96"/>
<dbReference type="AlphaFoldDB" id="A0A6P7GG96"/>
<dbReference type="EC" id="3.1.3.2" evidence="3"/>
<evidence type="ECO:0000256" key="1">
    <source>
        <dbReference type="ARBA" id="ARBA00000032"/>
    </source>
</evidence>
<dbReference type="CDD" id="cd07061">
    <property type="entry name" value="HP_HAP_like"/>
    <property type="match status" value="1"/>
</dbReference>
<dbReference type="RefSeq" id="XP_028148746.1">
    <property type="nucleotide sequence ID" value="XM_028292945.1"/>
</dbReference>
<dbReference type="PANTHER" id="PTHR11567">
    <property type="entry name" value="ACID PHOSPHATASE-RELATED"/>
    <property type="match status" value="1"/>
</dbReference>
<comment type="catalytic activity">
    <reaction evidence="1">
        <text>a phosphate monoester + H2O = an alcohol + phosphate</text>
        <dbReference type="Rhea" id="RHEA:15017"/>
        <dbReference type="ChEBI" id="CHEBI:15377"/>
        <dbReference type="ChEBI" id="CHEBI:30879"/>
        <dbReference type="ChEBI" id="CHEBI:43474"/>
        <dbReference type="ChEBI" id="CHEBI:67140"/>
        <dbReference type="EC" id="3.1.3.2"/>
    </reaction>
</comment>
<dbReference type="PANTHER" id="PTHR11567:SF211">
    <property type="entry name" value="PROSTATIC ACID PHOSPHATASE"/>
    <property type="match status" value="1"/>
</dbReference>
<evidence type="ECO:0000313" key="9">
    <source>
        <dbReference type="RefSeq" id="XP_028148746.1"/>
    </source>
</evidence>
<protein>
    <recommendedName>
        <fullName evidence="3">acid phosphatase</fullName>
        <ecNumber evidence="3">3.1.3.2</ecNumber>
    </recommendedName>
</protein>
<dbReference type="OrthoDB" id="10257284at2759"/>
<keyword evidence="7" id="KW-0325">Glycoprotein</keyword>
<evidence type="ECO:0000256" key="7">
    <source>
        <dbReference type="ARBA" id="ARBA00023180"/>
    </source>
</evidence>
<dbReference type="InterPro" id="IPR033379">
    <property type="entry name" value="Acid_Pase_AS"/>
</dbReference>
<dbReference type="GO" id="GO:0003993">
    <property type="term" value="F:acid phosphatase activity"/>
    <property type="evidence" value="ECO:0007669"/>
    <property type="project" value="UniProtKB-EC"/>
</dbReference>
<evidence type="ECO:0000256" key="5">
    <source>
        <dbReference type="ARBA" id="ARBA00022801"/>
    </source>
</evidence>
<comment type="similarity">
    <text evidence="2">Belongs to the histidine acid phosphatase family.</text>
</comment>
<reference evidence="9" key="1">
    <citation type="submission" date="2025-08" db="UniProtKB">
        <authorList>
            <consortium name="RefSeq"/>
        </authorList>
    </citation>
    <scope>IDENTIFICATION</scope>
</reference>
<feature type="transmembrane region" description="Helical" evidence="8">
    <location>
        <begin position="7"/>
        <end position="27"/>
    </location>
</feature>
<evidence type="ECO:0000256" key="3">
    <source>
        <dbReference type="ARBA" id="ARBA00012646"/>
    </source>
</evidence>
<organism evidence="9">
    <name type="scientific">Diabrotica virgifera virgifera</name>
    <name type="common">western corn rootworm</name>
    <dbReference type="NCBI Taxonomy" id="50390"/>
    <lineage>
        <taxon>Eukaryota</taxon>
        <taxon>Metazoa</taxon>
        <taxon>Ecdysozoa</taxon>
        <taxon>Arthropoda</taxon>
        <taxon>Hexapoda</taxon>
        <taxon>Insecta</taxon>
        <taxon>Pterygota</taxon>
        <taxon>Neoptera</taxon>
        <taxon>Endopterygota</taxon>
        <taxon>Coleoptera</taxon>
        <taxon>Polyphaga</taxon>
        <taxon>Cucujiformia</taxon>
        <taxon>Chrysomeloidea</taxon>
        <taxon>Chrysomelidae</taxon>
        <taxon>Galerucinae</taxon>
        <taxon>Diabroticina</taxon>
        <taxon>Diabroticites</taxon>
        <taxon>Diabrotica</taxon>
    </lineage>
</organism>
<keyword evidence="4" id="KW-0732">Signal</keyword>
<sequence length="376" mass="43821">MNRCEAARLAIIVSNILLLFTPVYFSLITKNISTEDRGTLVAVVVMYRHGDRAPLISFPRDEYYNLTYWPMGFGQLTKYGVTRLYNLGKWFRKRYKNFLSETYSPNEIYIHSSNIDRCLMSASAALAGLYPPTGFQFWNPQLSWQPIPVHTDNKNHDEIITERRKCKKYEDIVLTLQEATYPSYERNYTELFQFVSNKTGWTVSLYEIKTLYSVLNSYNSYNSSFVPKWIENINLDIVETLAAVVYGLPSSTIELARLRIGPFYKYMFDLFDTFVNSSSSNMPKFIMISAHDTTVCSALGAMRAFRNPVKFGDTLIWELRKYEDGNFYINVNYKTEEKINRINVINCGFDCDYSIFKQNLSSITVNYEEWNIECNN</sequence>
<proteinExistence type="inferred from homology"/>
<dbReference type="SUPFAM" id="SSF53254">
    <property type="entry name" value="Phosphoglycerate mutase-like"/>
    <property type="match status" value="1"/>
</dbReference>
<keyword evidence="6" id="KW-1015">Disulfide bond</keyword>
<evidence type="ECO:0000256" key="8">
    <source>
        <dbReference type="SAM" id="Phobius"/>
    </source>
</evidence>
<dbReference type="InterPro" id="IPR029033">
    <property type="entry name" value="His_PPase_superfam"/>
</dbReference>
<dbReference type="PROSITE" id="PS00616">
    <property type="entry name" value="HIS_ACID_PHOSPHAT_1"/>
    <property type="match status" value="1"/>
</dbReference>
<dbReference type="KEGG" id="dvv:114342162"/>
<evidence type="ECO:0000256" key="6">
    <source>
        <dbReference type="ARBA" id="ARBA00023157"/>
    </source>
</evidence>
<dbReference type="InterPro" id="IPR050645">
    <property type="entry name" value="Histidine_acid_phosphatase"/>
</dbReference>
<dbReference type="Gene3D" id="3.40.50.1240">
    <property type="entry name" value="Phosphoglycerate mutase-like"/>
    <property type="match status" value="1"/>
</dbReference>
<name>A0A6P7GG96_DIAVI</name>
<keyword evidence="5" id="KW-0378">Hydrolase</keyword>